<organism evidence="1 2">
    <name type="scientific">Lysobacter niastensis</name>
    <dbReference type="NCBI Taxonomy" id="380629"/>
    <lineage>
        <taxon>Bacteria</taxon>
        <taxon>Pseudomonadati</taxon>
        <taxon>Pseudomonadota</taxon>
        <taxon>Gammaproteobacteria</taxon>
        <taxon>Lysobacterales</taxon>
        <taxon>Lysobacteraceae</taxon>
        <taxon>Lysobacter</taxon>
    </lineage>
</organism>
<proteinExistence type="predicted"/>
<protein>
    <submittedName>
        <fullName evidence="1">Uncharacterized protein</fullName>
    </submittedName>
</protein>
<gene>
    <name evidence="1" type="ORF">J2X06_003165</name>
</gene>
<accession>A0ABU1WF00</accession>
<name>A0ABU1WF00_9GAMM</name>
<evidence type="ECO:0000313" key="1">
    <source>
        <dbReference type="EMBL" id="MDR7135947.1"/>
    </source>
</evidence>
<dbReference type="Proteomes" id="UP001251524">
    <property type="component" value="Unassembled WGS sequence"/>
</dbReference>
<comment type="caution">
    <text evidence="1">The sequence shown here is derived from an EMBL/GenBank/DDBJ whole genome shotgun (WGS) entry which is preliminary data.</text>
</comment>
<dbReference type="RefSeq" id="WP_310064032.1">
    <property type="nucleotide sequence ID" value="NZ_JAVDVY010000003.1"/>
</dbReference>
<sequence>MSAVSWRWLSPQAAAPLGWQVSIPLAPPVHRAQVAPVGDAA</sequence>
<reference evidence="1 2" key="1">
    <citation type="submission" date="2023-07" db="EMBL/GenBank/DDBJ databases">
        <title>Sorghum-associated microbial communities from plants grown in Nebraska, USA.</title>
        <authorList>
            <person name="Schachtman D."/>
        </authorList>
    </citation>
    <scope>NUCLEOTIDE SEQUENCE [LARGE SCALE GENOMIC DNA]</scope>
    <source>
        <strain evidence="1 2">BE198</strain>
    </source>
</reference>
<dbReference type="EMBL" id="JAVDVY010000003">
    <property type="protein sequence ID" value="MDR7135947.1"/>
    <property type="molecule type" value="Genomic_DNA"/>
</dbReference>
<keyword evidence="2" id="KW-1185">Reference proteome</keyword>
<evidence type="ECO:0000313" key="2">
    <source>
        <dbReference type="Proteomes" id="UP001251524"/>
    </source>
</evidence>